<dbReference type="InterPro" id="IPR005524">
    <property type="entry name" value="DUF318"/>
</dbReference>
<dbReference type="Pfam" id="PF03773">
    <property type="entry name" value="ArsP_1"/>
    <property type="match status" value="1"/>
</dbReference>
<feature type="transmembrane region" description="Helical" evidence="7">
    <location>
        <begin position="89"/>
        <end position="109"/>
    </location>
</feature>
<evidence type="ECO:0000256" key="4">
    <source>
        <dbReference type="ARBA" id="ARBA00022692"/>
    </source>
</evidence>
<keyword evidence="5 7" id="KW-1133">Transmembrane helix</keyword>
<keyword evidence="6 7" id="KW-0472">Membrane</keyword>
<dbReference type="PANTHER" id="PTHR42775:SF2">
    <property type="entry name" value="PERMEASE"/>
    <property type="match status" value="1"/>
</dbReference>
<dbReference type="Proteomes" id="UP000199371">
    <property type="component" value="Unassembled WGS sequence"/>
</dbReference>
<proteinExistence type="inferred from homology"/>
<evidence type="ECO:0000256" key="6">
    <source>
        <dbReference type="ARBA" id="ARBA00023136"/>
    </source>
</evidence>
<dbReference type="EMBL" id="FNXF01000041">
    <property type="protein sequence ID" value="SEI14329.1"/>
    <property type="molecule type" value="Genomic_DNA"/>
</dbReference>
<evidence type="ECO:0000313" key="9">
    <source>
        <dbReference type="Proteomes" id="UP000199371"/>
    </source>
</evidence>
<evidence type="ECO:0000256" key="1">
    <source>
        <dbReference type="ARBA" id="ARBA00004651"/>
    </source>
</evidence>
<dbReference type="AlphaFoldDB" id="A0A1H6NGF0"/>
<gene>
    <name evidence="8" type="ORF">SAMN05660691_04189</name>
</gene>
<evidence type="ECO:0008006" key="10">
    <source>
        <dbReference type="Google" id="ProtNLM"/>
    </source>
</evidence>
<sequence length="341" mass="35996">MQESDWGIVLDEFLHIGSGLLLIIAAVAIITGLVRHYVPQEKLQEKLSKHESKGPIIGALMGILTPFCSAAMIPVMIGMVQMGIATGTVFSFLISAPLTNFVVVGLIAATFGIKVAFIYFLLTFLGAIAAGYIVSFTSLRNAVKRDIVEPKQTCSVSTKKNEVKNLLQVEDQALGLVSCSSTPVSGYSSVPACSLPSASQKTESHKERLGLAIQFAWALFKKITPYVLIGAAISALSAAFLPADIVERFVGSDNWFAIPIAAVISIPLYLRIEMALPLLDVLIGKGMGMGAAMALIIGGTGASLPEIAIISTVLKPRAVIAFVAIVLAIATIGGMIFSFVL</sequence>
<dbReference type="STRING" id="173990.SAMN05660691_04189"/>
<accession>A0A1H6NGF0</accession>
<dbReference type="RefSeq" id="WP_028624679.1">
    <property type="nucleotide sequence ID" value="NZ_FNXF01000041.1"/>
</dbReference>
<feature type="transmembrane region" description="Helical" evidence="7">
    <location>
        <begin position="223"/>
        <end position="243"/>
    </location>
</feature>
<reference evidence="9" key="1">
    <citation type="submission" date="2016-10" db="EMBL/GenBank/DDBJ databases">
        <authorList>
            <person name="Varghese N."/>
            <person name="Submissions S."/>
        </authorList>
    </citation>
    <scope>NUCLEOTIDE SEQUENCE [LARGE SCALE GENOMIC DNA]</scope>
    <source>
        <strain evidence="9">DSM 17616</strain>
    </source>
</reference>
<dbReference type="PANTHER" id="PTHR42775">
    <property type="entry name" value="PERMEASE RV2963-RELATED"/>
    <property type="match status" value="1"/>
</dbReference>
<keyword evidence="3" id="KW-1003">Cell membrane</keyword>
<feature type="transmembrane region" description="Helical" evidence="7">
    <location>
        <begin position="255"/>
        <end position="272"/>
    </location>
</feature>
<keyword evidence="9" id="KW-1185">Reference proteome</keyword>
<protein>
    <recommendedName>
        <fullName evidence="10">Permease</fullName>
    </recommendedName>
</protein>
<evidence type="ECO:0000256" key="7">
    <source>
        <dbReference type="SAM" id="Phobius"/>
    </source>
</evidence>
<dbReference type="GO" id="GO:0005886">
    <property type="term" value="C:plasma membrane"/>
    <property type="evidence" value="ECO:0007669"/>
    <property type="project" value="UniProtKB-SubCell"/>
</dbReference>
<feature type="transmembrane region" description="Helical" evidence="7">
    <location>
        <begin position="116"/>
        <end position="134"/>
    </location>
</feature>
<feature type="transmembrane region" description="Helical" evidence="7">
    <location>
        <begin position="292"/>
        <end position="311"/>
    </location>
</feature>
<evidence type="ECO:0000256" key="5">
    <source>
        <dbReference type="ARBA" id="ARBA00022989"/>
    </source>
</evidence>
<keyword evidence="4 7" id="KW-0812">Transmembrane</keyword>
<comment type="subcellular location">
    <subcellularLocation>
        <location evidence="1">Cell membrane</location>
        <topology evidence="1">Multi-pass membrane protein</topology>
    </subcellularLocation>
</comment>
<evidence type="ECO:0000256" key="2">
    <source>
        <dbReference type="ARBA" id="ARBA00006386"/>
    </source>
</evidence>
<evidence type="ECO:0000256" key="3">
    <source>
        <dbReference type="ARBA" id="ARBA00022475"/>
    </source>
</evidence>
<dbReference type="InterPro" id="IPR053166">
    <property type="entry name" value="UPF0718_permease"/>
</dbReference>
<name>A0A1H6NGF0_9GAMM</name>
<feature type="transmembrane region" description="Helical" evidence="7">
    <location>
        <begin position="55"/>
        <end position="77"/>
    </location>
</feature>
<comment type="similarity">
    <text evidence="2">Belongs to the UPF0718 family.</text>
</comment>
<feature type="transmembrane region" description="Helical" evidence="7">
    <location>
        <begin position="318"/>
        <end position="340"/>
    </location>
</feature>
<evidence type="ECO:0000313" key="8">
    <source>
        <dbReference type="EMBL" id="SEI14329.1"/>
    </source>
</evidence>
<organism evidence="8 9">
    <name type="scientific">Rheinheimera pacifica</name>
    <dbReference type="NCBI Taxonomy" id="173990"/>
    <lineage>
        <taxon>Bacteria</taxon>
        <taxon>Pseudomonadati</taxon>
        <taxon>Pseudomonadota</taxon>
        <taxon>Gammaproteobacteria</taxon>
        <taxon>Chromatiales</taxon>
        <taxon>Chromatiaceae</taxon>
        <taxon>Rheinheimera</taxon>
    </lineage>
</organism>
<feature type="transmembrane region" description="Helical" evidence="7">
    <location>
        <begin position="13"/>
        <end position="34"/>
    </location>
</feature>
<dbReference type="OrthoDB" id="9777774at2"/>